<sequence length="281" mass="30964">MRDLNGRGDLCCINTGTLGYREPIEVTAGRIADQGFGWITPWRQEIDENKPQAAASAIRAAGLKVNAYCRTAYFAANDAAGRRAAIDSNRRALETAAVLGAPVLVAVVGGLPPGSRDIDDAREQILDGLAALRPTMKETGVRIALEPLHPLYAADRSLLNTLDQALDWCDRLDPSREGHFGVAIDAYHVWWDPALMPAITRAAERILALHVCDWLVETRDPLQDRGMMGDGVIDLKRLRAAVEATGYDGPVEVEIFSKLDWWARPADETLRTCRERLFECC</sequence>
<gene>
    <name evidence="2" type="ORF">AWB75_05091</name>
</gene>
<dbReference type="GO" id="GO:0004519">
    <property type="term" value="F:endonuclease activity"/>
    <property type="evidence" value="ECO:0007669"/>
    <property type="project" value="UniProtKB-KW"/>
</dbReference>
<dbReference type="EMBL" id="FCOF02000030">
    <property type="protein sequence ID" value="SAK81338.1"/>
    <property type="molecule type" value="Genomic_DNA"/>
</dbReference>
<dbReference type="PANTHER" id="PTHR12110">
    <property type="entry name" value="HYDROXYPYRUVATE ISOMERASE"/>
    <property type="match status" value="1"/>
</dbReference>
<keyword evidence="3" id="KW-1185">Reference proteome</keyword>
<comment type="caution">
    <text evidence="2">The sequence shown here is derived from an EMBL/GenBank/DDBJ whole genome shotgun (WGS) entry which is preliminary data.</text>
</comment>
<dbReference type="PANTHER" id="PTHR12110:SF52">
    <property type="entry name" value="XYLOSE ISOMERASE"/>
    <property type="match status" value="1"/>
</dbReference>
<evidence type="ECO:0000259" key="1">
    <source>
        <dbReference type="Pfam" id="PF01261"/>
    </source>
</evidence>
<accession>A0A158CG37</accession>
<reference evidence="2" key="1">
    <citation type="submission" date="2016-01" db="EMBL/GenBank/DDBJ databases">
        <authorList>
            <person name="Peeters C."/>
        </authorList>
    </citation>
    <scope>NUCLEOTIDE SEQUENCE [LARGE SCALE GENOMIC DNA]</scope>
    <source>
        <strain evidence="2">LMG 29318</strain>
    </source>
</reference>
<keyword evidence="2" id="KW-0540">Nuclease</keyword>
<dbReference type="InterPro" id="IPR013022">
    <property type="entry name" value="Xyl_isomerase-like_TIM-brl"/>
</dbReference>
<evidence type="ECO:0000313" key="2">
    <source>
        <dbReference type="EMBL" id="SAK81338.1"/>
    </source>
</evidence>
<proteinExistence type="predicted"/>
<keyword evidence="2" id="KW-0255">Endonuclease</keyword>
<feature type="domain" description="Xylose isomerase-like TIM barrel" evidence="1">
    <location>
        <begin position="31"/>
        <end position="271"/>
    </location>
</feature>
<dbReference type="SUPFAM" id="SSF51658">
    <property type="entry name" value="Xylose isomerase-like"/>
    <property type="match status" value="1"/>
</dbReference>
<organism evidence="2 3">
    <name type="scientific">Caballeronia catudaia</name>
    <dbReference type="NCBI Taxonomy" id="1777136"/>
    <lineage>
        <taxon>Bacteria</taxon>
        <taxon>Pseudomonadati</taxon>
        <taxon>Pseudomonadota</taxon>
        <taxon>Betaproteobacteria</taxon>
        <taxon>Burkholderiales</taxon>
        <taxon>Burkholderiaceae</taxon>
        <taxon>Caballeronia</taxon>
    </lineage>
</organism>
<protein>
    <submittedName>
        <fullName evidence="2">AP endonuclease, family 2 domain protein</fullName>
    </submittedName>
</protein>
<dbReference type="RefSeq" id="WP_061126832.1">
    <property type="nucleotide sequence ID" value="NZ_FCOF02000030.1"/>
</dbReference>
<dbReference type="AlphaFoldDB" id="A0A158CG37"/>
<dbReference type="Gene3D" id="3.20.20.150">
    <property type="entry name" value="Divalent-metal-dependent TIM barrel enzymes"/>
    <property type="match status" value="1"/>
</dbReference>
<dbReference type="InterPro" id="IPR050312">
    <property type="entry name" value="IolE/XylAMocC-like"/>
</dbReference>
<dbReference type="Proteomes" id="UP000054870">
    <property type="component" value="Unassembled WGS sequence"/>
</dbReference>
<keyword evidence="2" id="KW-0378">Hydrolase</keyword>
<dbReference type="OrthoDB" id="9787068at2"/>
<dbReference type="InterPro" id="IPR036237">
    <property type="entry name" value="Xyl_isomerase-like_sf"/>
</dbReference>
<name>A0A158CG37_9BURK</name>
<evidence type="ECO:0000313" key="3">
    <source>
        <dbReference type="Proteomes" id="UP000054870"/>
    </source>
</evidence>
<dbReference type="Pfam" id="PF01261">
    <property type="entry name" value="AP_endonuc_2"/>
    <property type="match status" value="1"/>
</dbReference>